<keyword evidence="2" id="KW-1185">Reference proteome</keyword>
<sequence length="122" mass="14455">MDAKTFYEQIAPKLDPGGFKLYFTAKRMTGFDLYGQFPYEDARGMFEMMNGHQLMRYLLADQFHAVQWEIVPGTCYERAVLLPLDRTTPAYRAFEQKLYTAVLHDYHLNPQKQHDRKEHSTR</sequence>
<reference evidence="1 2" key="1">
    <citation type="submission" date="2011-08" db="EMBL/GenBank/DDBJ databases">
        <title>The Genome Sequence of Clostridium orbiscindens 1_3_50AFAA.</title>
        <authorList>
            <consortium name="The Broad Institute Genome Sequencing Platform"/>
            <person name="Earl A."/>
            <person name="Ward D."/>
            <person name="Feldgarden M."/>
            <person name="Gevers D."/>
            <person name="Daigneault M."/>
            <person name="Strauss J."/>
            <person name="Allen-Vercoe E."/>
            <person name="Young S.K."/>
            <person name="Zeng Q."/>
            <person name="Gargeya S."/>
            <person name="Fitzgerald M."/>
            <person name="Haas B."/>
            <person name="Abouelleil A."/>
            <person name="Alvarado L."/>
            <person name="Arachchi H.M."/>
            <person name="Berlin A."/>
            <person name="Brown A."/>
            <person name="Chapman S.B."/>
            <person name="Chen Z."/>
            <person name="Dunbar C."/>
            <person name="Freedman E."/>
            <person name="Gearin G."/>
            <person name="Gellesch M."/>
            <person name="Goldberg J."/>
            <person name="Griggs A."/>
            <person name="Gujja S."/>
            <person name="Heiman D."/>
            <person name="Howarth C."/>
            <person name="Larson L."/>
            <person name="Lui A."/>
            <person name="MacDonald P.J.P."/>
            <person name="Montmayeur A."/>
            <person name="Murphy C."/>
            <person name="Neiman D."/>
            <person name="Pearson M."/>
            <person name="Priest M."/>
            <person name="Roberts A."/>
            <person name="Saif S."/>
            <person name="Shea T."/>
            <person name="Shenoy N."/>
            <person name="Sisk P."/>
            <person name="Stolte C."/>
            <person name="Sykes S."/>
            <person name="Wortman J."/>
            <person name="Nusbaum C."/>
            <person name="Birren B."/>
        </authorList>
    </citation>
    <scope>NUCLEOTIDE SEQUENCE [LARGE SCALE GENOMIC DNA]</scope>
    <source>
        <strain evidence="1 2">1_3_50AFAA</strain>
    </source>
</reference>
<proteinExistence type="predicted"/>
<dbReference type="PATRIC" id="fig|742738.3.peg.4341"/>
<dbReference type="GeneID" id="63972823"/>
<dbReference type="HOGENOM" id="CLU_1947250_0_0_9"/>
<name>A0A096AYM4_FLAPL</name>
<dbReference type="EMBL" id="ADLO01000138">
    <property type="protein sequence ID" value="KGF51781.1"/>
    <property type="molecule type" value="Genomic_DNA"/>
</dbReference>
<accession>A0A096AYM4</accession>
<gene>
    <name evidence="1" type="ORF">HMPREF9460_04233</name>
</gene>
<dbReference type="Proteomes" id="UP000029585">
    <property type="component" value="Unassembled WGS sequence"/>
</dbReference>
<dbReference type="AlphaFoldDB" id="A0A096AYM4"/>
<protein>
    <submittedName>
        <fullName evidence="1">Uncharacterized protein</fullName>
    </submittedName>
</protein>
<dbReference type="eggNOG" id="ENOG503073T">
    <property type="taxonomic scope" value="Bacteria"/>
</dbReference>
<comment type="caution">
    <text evidence="1">The sequence shown here is derived from an EMBL/GenBank/DDBJ whole genome shotgun (WGS) entry which is preliminary data.</text>
</comment>
<evidence type="ECO:0000313" key="1">
    <source>
        <dbReference type="EMBL" id="KGF51781.1"/>
    </source>
</evidence>
<evidence type="ECO:0000313" key="2">
    <source>
        <dbReference type="Proteomes" id="UP000029585"/>
    </source>
</evidence>
<organism evidence="1 2">
    <name type="scientific">Flavonifractor plautii 1_3_50AFAA</name>
    <dbReference type="NCBI Taxonomy" id="742738"/>
    <lineage>
        <taxon>Bacteria</taxon>
        <taxon>Bacillati</taxon>
        <taxon>Bacillota</taxon>
        <taxon>Clostridia</taxon>
        <taxon>Eubacteriales</taxon>
        <taxon>Oscillospiraceae</taxon>
        <taxon>Flavonifractor</taxon>
    </lineage>
</organism>
<dbReference type="RefSeq" id="WP_007491346.1">
    <property type="nucleotide sequence ID" value="NZ_KN174172.1"/>
</dbReference>